<comment type="caution">
    <text evidence="5">The sequence shown here is derived from an EMBL/GenBank/DDBJ whole genome shotgun (WGS) entry which is preliminary data.</text>
</comment>
<keyword evidence="4" id="KW-0175">Coiled coil</keyword>
<dbReference type="InterPro" id="IPR002347">
    <property type="entry name" value="SDR_fam"/>
</dbReference>
<keyword evidence="2" id="KW-0560">Oxidoreductase</keyword>
<dbReference type="InterPro" id="IPR036291">
    <property type="entry name" value="NAD(P)-bd_dom_sf"/>
</dbReference>
<dbReference type="Pfam" id="PF00106">
    <property type="entry name" value="adh_short"/>
    <property type="match status" value="1"/>
</dbReference>
<protein>
    <submittedName>
        <fullName evidence="5">NADPH-dependent 1-acyldihydroxyacetone phosphate reductase</fullName>
    </submittedName>
</protein>
<proteinExistence type="inferred from homology"/>
<accession>A0A438KPT4</accession>
<dbReference type="AlphaFoldDB" id="A0A438KPT4"/>
<evidence type="ECO:0000256" key="3">
    <source>
        <dbReference type="RuleBase" id="RU000363"/>
    </source>
</evidence>
<dbReference type="FunFam" id="3.40.50.720:FF:000261">
    <property type="entry name" value="NADPH-dependent 1-acyldihydroxyacetone phosphate reductase"/>
    <property type="match status" value="1"/>
</dbReference>
<evidence type="ECO:0000313" key="5">
    <source>
        <dbReference type="EMBL" id="RVX23208.1"/>
    </source>
</evidence>
<evidence type="ECO:0000313" key="6">
    <source>
        <dbReference type="Proteomes" id="UP000288805"/>
    </source>
</evidence>
<dbReference type="EMBL" id="QGNW01000001">
    <property type="protein sequence ID" value="RVX23208.1"/>
    <property type="molecule type" value="Genomic_DNA"/>
</dbReference>
<dbReference type="PRINTS" id="PR00081">
    <property type="entry name" value="GDHRDH"/>
</dbReference>
<feature type="coiled-coil region" evidence="4">
    <location>
        <begin position="281"/>
        <end position="378"/>
    </location>
</feature>
<dbReference type="PANTHER" id="PTHR44169">
    <property type="entry name" value="NADPH-DEPENDENT 1-ACYLDIHYDROXYACETONE PHOSPHATE REDUCTASE"/>
    <property type="match status" value="1"/>
</dbReference>
<evidence type="ECO:0000256" key="2">
    <source>
        <dbReference type="ARBA" id="ARBA00023002"/>
    </source>
</evidence>
<dbReference type="PROSITE" id="PS00061">
    <property type="entry name" value="ADH_SHORT"/>
    <property type="match status" value="1"/>
</dbReference>
<dbReference type="CDD" id="cd05374">
    <property type="entry name" value="17beta-HSD-like_SDR_c"/>
    <property type="match status" value="1"/>
</dbReference>
<organism evidence="5 6">
    <name type="scientific">Vitis vinifera</name>
    <name type="common">Grape</name>
    <dbReference type="NCBI Taxonomy" id="29760"/>
    <lineage>
        <taxon>Eukaryota</taxon>
        <taxon>Viridiplantae</taxon>
        <taxon>Streptophyta</taxon>
        <taxon>Embryophyta</taxon>
        <taxon>Tracheophyta</taxon>
        <taxon>Spermatophyta</taxon>
        <taxon>Magnoliopsida</taxon>
        <taxon>eudicotyledons</taxon>
        <taxon>Gunneridae</taxon>
        <taxon>Pentapetalae</taxon>
        <taxon>rosids</taxon>
        <taxon>Vitales</taxon>
        <taxon>Vitaceae</taxon>
        <taxon>Viteae</taxon>
        <taxon>Vitis</taxon>
    </lineage>
</organism>
<comment type="similarity">
    <text evidence="1 3">Belongs to the short-chain dehydrogenases/reductases (SDR) family.</text>
</comment>
<dbReference type="Gene3D" id="3.40.50.720">
    <property type="entry name" value="NAD(P)-binding Rossmann-like Domain"/>
    <property type="match status" value="1"/>
</dbReference>
<dbReference type="OrthoDB" id="2102561at2759"/>
<evidence type="ECO:0000256" key="1">
    <source>
        <dbReference type="ARBA" id="ARBA00006484"/>
    </source>
</evidence>
<name>A0A438KPT4_VITVI</name>
<evidence type="ECO:0000256" key="4">
    <source>
        <dbReference type="SAM" id="Coils"/>
    </source>
</evidence>
<dbReference type="InterPro" id="IPR020904">
    <property type="entry name" value="Sc_DH/Rdtase_CS"/>
</dbReference>
<gene>
    <name evidence="5" type="primary">AYR1_0</name>
    <name evidence="5" type="ORF">CK203_000728</name>
</gene>
<dbReference type="SUPFAM" id="SSF51735">
    <property type="entry name" value="NAD(P)-binding Rossmann-fold domains"/>
    <property type="match status" value="1"/>
</dbReference>
<dbReference type="PANTHER" id="PTHR44169:SF5">
    <property type="entry name" value="ENOYL-(ACYL CARRIER) REDUCTASE"/>
    <property type="match status" value="1"/>
</dbReference>
<reference evidence="5 6" key="1">
    <citation type="journal article" date="2018" name="PLoS Genet.">
        <title>Population sequencing reveals clonal diversity and ancestral inbreeding in the grapevine cultivar Chardonnay.</title>
        <authorList>
            <person name="Roach M.J."/>
            <person name="Johnson D.L."/>
            <person name="Bohlmann J."/>
            <person name="van Vuuren H.J."/>
            <person name="Jones S.J."/>
            <person name="Pretorius I.S."/>
            <person name="Schmidt S.A."/>
            <person name="Borneman A.R."/>
        </authorList>
    </citation>
    <scope>NUCLEOTIDE SEQUENCE [LARGE SCALE GENOMIC DNA]</scope>
    <source>
        <strain evidence="6">cv. Chardonnay</strain>
        <tissue evidence="5">Leaf</tissue>
    </source>
</reference>
<dbReference type="Proteomes" id="UP000288805">
    <property type="component" value="Unassembled WGS sequence"/>
</dbReference>
<dbReference type="PRINTS" id="PR00080">
    <property type="entry name" value="SDRFAMILY"/>
</dbReference>
<dbReference type="GO" id="GO:0016491">
    <property type="term" value="F:oxidoreductase activity"/>
    <property type="evidence" value="ECO:0007669"/>
    <property type="project" value="UniProtKB-KW"/>
</dbReference>
<sequence>MSDPKVVLVTGCAKGGIGFEYCRAFAKQNCPVFASDIPQRMEDMLELSEDKIETLELDVSADESVASAVNTVLSKCGRIDILVNNAGIGSTGPLAELPLDAVRKAWEINTLGQLRLVQQVVPHMAAQRSGMIVNVGSVVGKVPTPWAGSYCASKAAVHAMSNTLRVELRPFGINVVLVMPGAIRSNFGSANMEKLGNCDWKLYKEFKEAIAERARASQSGKATDATVFARHVVKKVLSPKPPKQIVFGHMTGLFAVLSCSPLWVRDLFFSTRFNLNKKGRKDKSRDAVANMEARLAKVELAMADTREGLDLIEQGMEKGLEDLREQIQDLRERVLVSQVQPVSHEEFVSFQGKVLSMLASMESRIEALATRMESRDQEVRQELAIYKAAVSARVMATQEASRVEVPKPHRFSGNRDARSWITSYGIWSDTLRLSH</sequence>